<dbReference type="Proteomes" id="UP000676336">
    <property type="component" value="Unassembled WGS sequence"/>
</dbReference>
<evidence type="ECO:0000313" key="2">
    <source>
        <dbReference type="Proteomes" id="UP000676336"/>
    </source>
</evidence>
<dbReference type="AlphaFoldDB" id="A0A8S2RC37"/>
<reference evidence="1" key="1">
    <citation type="submission" date="2021-02" db="EMBL/GenBank/DDBJ databases">
        <authorList>
            <person name="Nowell W R."/>
        </authorList>
    </citation>
    <scope>NUCLEOTIDE SEQUENCE</scope>
</reference>
<sequence>MHNETKIVKHQLYDGQLPEVKPIGELCATAKQRVPRPSKREGSHYLPSIAHSSSTESFLENSHILSSTTQLLETSTKYNSALQEAAKRFILRNNMARLAREVPSMNATGSSYLKRKTLYDH</sequence>
<evidence type="ECO:0000313" key="1">
    <source>
        <dbReference type="EMBL" id="CAF4157011.1"/>
    </source>
</evidence>
<dbReference type="EMBL" id="CAJOBI010010998">
    <property type="protein sequence ID" value="CAF4157011.1"/>
    <property type="molecule type" value="Genomic_DNA"/>
</dbReference>
<gene>
    <name evidence="1" type="ORF">SMN809_LOCUS20021</name>
</gene>
<comment type="caution">
    <text evidence="1">The sequence shown here is derived from an EMBL/GenBank/DDBJ whole genome shotgun (WGS) entry which is preliminary data.</text>
</comment>
<name>A0A8S2RC37_9BILA</name>
<accession>A0A8S2RC37</accession>
<organism evidence="1 2">
    <name type="scientific">Rotaria magnacalcarata</name>
    <dbReference type="NCBI Taxonomy" id="392030"/>
    <lineage>
        <taxon>Eukaryota</taxon>
        <taxon>Metazoa</taxon>
        <taxon>Spiralia</taxon>
        <taxon>Gnathifera</taxon>
        <taxon>Rotifera</taxon>
        <taxon>Eurotatoria</taxon>
        <taxon>Bdelloidea</taxon>
        <taxon>Philodinida</taxon>
        <taxon>Philodinidae</taxon>
        <taxon>Rotaria</taxon>
    </lineage>
</organism>
<feature type="non-terminal residue" evidence="1">
    <location>
        <position position="121"/>
    </location>
</feature>
<proteinExistence type="predicted"/>
<protein>
    <submittedName>
        <fullName evidence="1">Uncharacterized protein</fullName>
    </submittedName>
</protein>